<dbReference type="EMBL" id="GG662432">
    <property type="protein sequence ID" value="EAR84113.2"/>
    <property type="molecule type" value="Genomic_DNA"/>
</dbReference>
<protein>
    <submittedName>
        <fullName evidence="2">Uncharacterized protein</fullName>
    </submittedName>
</protein>
<keyword evidence="3" id="KW-1185">Reference proteome</keyword>
<dbReference type="Proteomes" id="UP000009168">
    <property type="component" value="Unassembled WGS sequence"/>
</dbReference>
<dbReference type="KEGG" id="tet:TTHERM_00722980"/>
<name>I7MFP9_TETTS</name>
<organism evidence="2 3">
    <name type="scientific">Tetrahymena thermophila (strain SB210)</name>
    <dbReference type="NCBI Taxonomy" id="312017"/>
    <lineage>
        <taxon>Eukaryota</taxon>
        <taxon>Sar</taxon>
        <taxon>Alveolata</taxon>
        <taxon>Ciliophora</taxon>
        <taxon>Intramacronucleata</taxon>
        <taxon>Oligohymenophorea</taxon>
        <taxon>Hymenostomatida</taxon>
        <taxon>Tetrahymenina</taxon>
        <taxon>Tetrahymenidae</taxon>
        <taxon>Tetrahymena</taxon>
    </lineage>
</organism>
<dbReference type="AlphaFoldDB" id="I7MFP9"/>
<reference evidence="3" key="1">
    <citation type="journal article" date="2006" name="PLoS Biol.">
        <title>Macronuclear genome sequence of the ciliate Tetrahymena thermophila, a model eukaryote.</title>
        <authorList>
            <person name="Eisen J.A."/>
            <person name="Coyne R.S."/>
            <person name="Wu M."/>
            <person name="Wu D."/>
            <person name="Thiagarajan M."/>
            <person name="Wortman J.R."/>
            <person name="Badger J.H."/>
            <person name="Ren Q."/>
            <person name="Amedeo P."/>
            <person name="Jones K.M."/>
            <person name="Tallon L.J."/>
            <person name="Delcher A.L."/>
            <person name="Salzberg S.L."/>
            <person name="Silva J.C."/>
            <person name="Haas B.J."/>
            <person name="Majoros W.H."/>
            <person name="Farzad M."/>
            <person name="Carlton J.M."/>
            <person name="Smith R.K. Jr."/>
            <person name="Garg J."/>
            <person name="Pearlman R.E."/>
            <person name="Karrer K.M."/>
            <person name="Sun L."/>
            <person name="Manning G."/>
            <person name="Elde N.C."/>
            <person name="Turkewitz A.P."/>
            <person name="Asai D.J."/>
            <person name="Wilkes D.E."/>
            <person name="Wang Y."/>
            <person name="Cai H."/>
            <person name="Collins K."/>
            <person name="Stewart B.A."/>
            <person name="Lee S.R."/>
            <person name="Wilamowska K."/>
            <person name="Weinberg Z."/>
            <person name="Ruzzo W.L."/>
            <person name="Wloga D."/>
            <person name="Gaertig J."/>
            <person name="Frankel J."/>
            <person name="Tsao C.-C."/>
            <person name="Gorovsky M.A."/>
            <person name="Keeling P.J."/>
            <person name="Waller R.F."/>
            <person name="Patron N.J."/>
            <person name="Cherry J.M."/>
            <person name="Stover N.A."/>
            <person name="Krieger C.J."/>
            <person name="del Toro C."/>
            <person name="Ryder H.F."/>
            <person name="Williamson S.C."/>
            <person name="Barbeau R.A."/>
            <person name="Hamilton E.P."/>
            <person name="Orias E."/>
        </authorList>
    </citation>
    <scope>NUCLEOTIDE SEQUENCE [LARGE SCALE GENOMIC DNA]</scope>
    <source>
        <strain evidence="3">SB210</strain>
    </source>
</reference>
<evidence type="ECO:0000313" key="2">
    <source>
        <dbReference type="EMBL" id="EAR84113.2"/>
    </source>
</evidence>
<feature type="coiled-coil region" evidence="1">
    <location>
        <begin position="83"/>
        <end position="124"/>
    </location>
</feature>
<dbReference type="RefSeq" id="XP_001031776.2">
    <property type="nucleotide sequence ID" value="XM_001031776.2"/>
</dbReference>
<keyword evidence="1" id="KW-0175">Coiled coil</keyword>
<evidence type="ECO:0000313" key="3">
    <source>
        <dbReference type="Proteomes" id="UP000009168"/>
    </source>
</evidence>
<evidence type="ECO:0000256" key="1">
    <source>
        <dbReference type="SAM" id="Coils"/>
    </source>
</evidence>
<sequence>MKIENQFKLFDLVKFNELKSSLPEAKLSYCEKHNKRISIVSFQTNESQSLELKLCCQDCDFDAKKSYNLKKYLSKLLDESVQVNKLHKEDQQIIQKAEQLQSQLTKMMNDIDEAMNHLIQLKQKAYNLASITEKKLQLASAPLKNTLQNIEKIINENFNFQELSQSISLLNERFVFDIRSQTIQTKQVCEFLNIQELRSMFETCRNQVELINSLESKSIVYSNKLLKEISTKSSISTVQSLEDLTVESMTTSWEAANSFQPVKQFDEIWRWGEQESLQHCVEKSLVVGCLKEFNLKRQYLENHIPSQKLLCHRCSIIYERIKQSIKHSLQSNQKNQ</sequence>
<dbReference type="InParanoid" id="I7MFP9"/>
<dbReference type="GeneID" id="7833892"/>
<accession>I7MFP9</accession>
<proteinExistence type="predicted"/>
<gene>
    <name evidence="2" type="ORF">TTHERM_00722980</name>
</gene>